<gene>
    <name evidence="1" type="ORF">LCGC14_1405950</name>
</gene>
<accession>A0A0F9KGN0</accession>
<dbReference type="Gene3D" id="3.40.50.10400">
    <property type="entry name" value="Hypothetical protein PA1492"/>
    <property type="match status" value="1"/>
</dbReference>
<evidence type="ECO:0000313" key="1">
    <source>
        <dbReference type="EMBL" id="KKM73886.1"/>
    </source>
</evidence>
<proteinExistence type="predicted"/>
<evidence type="ECO:0008006" key="2">
    <source>
        <dbReference type="Google" id="ProtNLM"/>
    </source>
</evidence>
<dbReference type="SUPFAM" id="SSF52309">
    <property type="entry name" value="N-(deoxy)ribosyltransferase-like"/>
    <property type="match status" value="1"/>
</dbReference>
<dbReference type="Pfam" id="PF14359">
    <property type="entry name" value="DUF4406"/>
    <property type="match status" value="1"/>
</dbReference>
<reference evidence="1" key="1">
    <citation type="journal article" date="2015" name="Nature">
        <title>Complex archaea that bridge the gap between prokaryotes and eukaryotes.</title>
        <authorList>
            <person name="Spang A."/>
            <person name="Saw J.H."/>
            <person name="Jorgensen S.L."/>
            <person name="Zaremba-Niedzwiedzka K."/>
            <person name="Martijn J."/>
            <person name="Lind A.E."/>
            <person name="van Eijk R."/>
            <person name="Schleper C."/>
            <person name="Guy L."/>
            <person name="Ettema T.J."/>
        </authorList>
    </citation>
    <scope>NUCLEOTIDE SEQUENCE</scope>
</reference>
<organism evidence="1">
    <name type="scientific">marine sediment metagenome</name>
    <dbReference type="NCBI Taxonomy" id="412755"/>
    <lineage>
        <taxon>unclassified sequences</taxon>
        <taxon>metagenomes</taxon>
        <taxon>ecological metagenomes</taxon>
    </lineage>
</organism>
<protein>
    <recommendedName>
        <fullName evidence="2">DUF4406 domain-containing protein</fullName>
    </recommendedName>
</protein>
<sequence length="144" mass="16484">MRLRGDLGGALTPRPWRVLEPQVLIYVSGPMTGQPNFNREAFEELRQYIESEPGYTAIIPGDGEEYTVDELIDMAAATPENREQWLRKDVEDILRCDEVWVLPGWEQSRGSTFEILIALELGIPVVTKHNGEVNRDDITWEVTR</sequence>
<dbReference type="EMBL" id="LAZR01009230">
    <property type="protein sequence ID" value="KKM73886.1"/>
    <property type="molecule type" value="Genomic_DNA"/>
</dbReference>
<comment type="caution">
    <text evidence="1">The sequence shown here is derived from an EMBL/GenBank/DDBJ whole genome shotgun (WGS) entry which is preliminary data.</text>
</comment>
<name>A0A0F9KGN0_9ZZZZ</name>
<dbReference type="AlphaFoldDB" id="A0A0F9KGN0"/>
<dbReference type="InterPro" id="IPR025518">
    <property type="entry name" value="DUF4406"/>
</dbReference>